<keyword evidence="3" id="KW-1185">Reference proteome</keyword>
<evidence type="ECO:0000256" key="1">
    <source>
        <dbReference type="SAM" id="Phobius"/>
    </source>
</evidence>
<proteinExistence type="predicted"/>
<organism evidence="2 3">
    <name type="scientific">Luedemannella flava</name>
    <dbReference type="NCBI Taxonomy" id="349316"/>
    <lineage>
        <taxon>Bacteria</taxon>
        <taxon>Bacillati</taxon>
        <taxon>Actinomycetota</taxon>
        <taxon>Actinomycetes</taxon>
        <taxon>Micromonosporales</taxon>
        <taxon>Micromonosporaceae</taxon>
        <taxon>Luedemannella</taxon>
    </lineage>
</organism>
<dbReference type="EMBL" id="BAAALT010000003">
    <property type="protein sequence ID" value="GAA1783322.1"/>
    <property type="molecule type" value="Genomic_DNA"/>
</dbReference>
<dbReference type="NCBIfam" id="TIGR01167">
    <property type="entry name" value="LPXTG_anchor"/>
    <property type="match status" value="1"/>
</dbReference>
<sequence length="53" mass="5225">MSTTKVVGATGAATAPTLPITGSPTLAIAIAGCAMLIAGLLLMRSGRLRRQGS</sequence>
<evidence type="ECO:0008006" key="4">
    <source>
        <dbReference type="Google" id="ProtNLM"/>
    </source>
</evidence>
<evidence type="ECO:0000313" key="3">
    <source>
        <dbReference type="Proteomes" id="UP001500218"/>
    </source>
</evidence>
<gene>
    <name evidence="2" type="ORF">GCM10009682_01680</name>
</gene>
<accession>A0ABN2LBW8</accession>
<dbReference type="Proteomes" id="UP001500218">
    <property type="component" value="Unassembled WGS sequence"/>
</dbReference>
<keyword evidence="1" id="KW-0472">Membrane</keyword>
<dbReference type="RefSeq" id="WP_344125109.1">
    <property type="nucleotide sequence ID" value="NZ_BAAALT010000003.1"/>
</dbReference>
<keyword evidence="1" id="KW-0812">Transmembrane</keyword>
<name>A0ABN2LBW8_9ACTN</name>
<reference evidence="2 3" key="1">
    <citation type="journal article" date="2019" name="Int. J. Syst. Evol. Microbiol.">
        <title>The Global Catalogue of Microorganisms (GCM) 10K type strain sequencing project: providing services to taxonomists for standard genome sequencing and annotation.</title>
        <authorList>
            <consortium name="The Broad Institute Genomics Platform"/>
            <consortium name="The Broad Institute Genome Sequencing Center for Infectious Disease"/>
            <person name="Wu L."/>
            <person name="Ma J."/>
        </authorList>
    </citation>
    <scope>NUCLEOTIDE SEQUENCE [LARGE SCALE GENOMIC DNA]</scope>
    <source>
        <strain evidence="2 3">JCM 13250</strain>
    </source>
</reference>
<dbReference type="PROSITE" id="PS51257">
    <property type="entry name" value="PROKAR_LIPOPROTEIN"/>
    <property type="match status" value="1"/>
</dbReference>
<keyword evidence="1" id="KW-1133">Transmembrane helix</keyword>
<protein>
    <recommendedName>
        <fullName evidence="4">Gram-positive cocci surface proteins LPxTG domain-containing protein</fullName>
    </recommendedName>
</protein>
<feature type="transmembrane region" description="Helical" evidence="1">
    <location>
        <begin position="26"/>
        <end position="43"/>
    </location>
</feature>
<evidence type="ECO:0000313" key="2">
    <source>
        <dbReference type="EMBL" id="GAA1783322.1"/>
    </source>
</evidence>
<comment type="caution">
    <text evidence="2">The sequence shown here is derived from an EMBL/GenBank/DDBJ whole genome shotgun (WGS) entry which is preliminary data.</text>
</comment>